<accession>A0A392NTA7</accession>
<dbReference type="Proteomes" id="UP000265520">
    <property type="component" value="Unassembled WGS sequence"/>
</dbReference>
<dbReference type="AlphaFoldDB" id="A0A392NTA7"/>
<evidence type="ECO:0000313" key="3">
    <source>
        <dbReference type="EMBL" id="MCI03077.1"/>
    </source>
</evidence>
<dbReference type="Gene3D" id="1.10.238.260">
    <property type="match status" value="1"/>
</dbReference>
<sequence>MLKHKGTYEIISPEDIGLERSNEAGIVLGKLSGRHALRKRLEELGYELKDDQVQTLFWRFKAVAEQKK</sequence>
<keyword evidence="4" id="KW-1185">Reference proteome</keyword>
<name>A0A392NTA7_9FABA</name>
<comment type="caution">
    <text evidence="3">The sequence shown here is derived from an EMBL/GenBank/DDBJ whole genome shotgun (WGS) entry which is preliminary data.</text>
</comment>
<evidence type="ECO:0000256" key="1">
    <source>
        <dbReference type="ARBA" id="ARBA00022679"/>
    </source>
</evidence>
<keyword evidence="1" id="KW-0808">Transferase</keyword>
<dbReference type="Pfam" id="PF22617">
    <property type="entry name" value="HCS_D2"/>
    <property type="match status" value="1"/>
</dbReference>
<dbReference type="InterPro" id="IPR050073">
    <property type="entry name" value="2-IPM_HCS-like"/>
</dbReference>
<feature type="domain" description="2-isopropylmalate synthase/homocitrate synthase post-catalytic" evidence="2">
    <location>
        <begin position="1"/>
        <end position="68"/>
    </location>
</feature>
<dbReference type="PANTHER" id="PTHR10277">
    <property type="entry name" value="HOMOCITRATE SYNTHASE-RELATED"/>
    <property type="match status" value="1"/>
</dbReference>
<dbReference type="EMBL" id="LXQA010051130">
    <property type="protein sequence ID" value="MCI03077.1"/>
    <property type="molecule type" value="Genomic_DNA"/>
</dbReference>
<evidence type="ECO:0000259" key="2">
    <source>
        <dbReference type="Pfam" id="PF22617"/>
    </source>
</evidence>
<dbReference type="InterPro" id="IPR054691">
    <property type="entry name" value="LeuA/HCS_post-cat"/>
</dbReference>
<feature type="non-terminal residue" evidence="3">
    <location>
        <position position="68"/>
    </location>
</feature>
<evidence type="ECO:0000313" key="4">
    <source>
        <dbReference type="Proteomes" id="UP000265520"/>
    </source>
</evidence>
<proteinExistence type="predicted"/>
<dbReference type="GO" id="GO:0009507">
    <property type="term" value="C:chloroplast"/>
    <property type="evidence" value="ECO:0007669"/>
    <property type="project" value="TreeGrafter"/>
</dbReference>
<protein>
    <submittedName>
        <fullName evidence="3">2-isopropylmalate synthase chloroplastic-like</fullName>
    </submittedName>
</protein>
<dbReference type="PANTHER" id="PTHR10277:SF9">
    <property type="entry name" value="2-ISOPROPYLMALATE SYNTHASE 1, CHLOROPLASTIC-RELATED"/>
    <property type="match status" value="1"/>
</dbReference>
<reference evidence="3 4" key="1">
    <citation type="journal article" date="2018" name="Front. Plant Sci.">
        <title>Red Clover (Trifolium pratense) and Zigzag Clover (T. medium) - A Picture of Genomic Similarities and Differences.</title>
        <authorList>
            <person name="Dluhosova J."/>
            <person name="Istvanek J."/>
            <person name="Nedelnik J."/>
            <person name="Repkova J."/>
        </authorList>
    </citation>
    <scope>NUCLEOTIDE SEQUENCE [LARGE SCALE GENOMIC DNA]</scope>
    <source>
        <strain evidence="4">cv. 10/8</strain>
        <tissue evidence="3">Leaf</tissue>
    </source>
</reference>
<dbReference type="GO" id="GO:0009098">
    <property type="term" value="P:L-leucine biosynthetic process"/>
    <property type="evidence" value="ECO:0007669"/>
    <property type="project" value="TreeGrafter"/>
</dbReference>
<dbReference type="GO" id="GO:0003852">
    <property type="term" value="F:2-isopropylmalate synthase activity"/>
    <property type="evidence" value="ECO:0007669"/>
    <property type="project" value="TreeGrafter"/>
</dbReference>
<organism evidence="3 4">
    <name type="scientific">Trifolium medium</name>
    <dbReference type="NCBI Taxonomy" id="97028"/>
    <lineage>
        <taxon>Eukaryota</taxon>
        <taxon>Viridiplantae</taxon>
        <taxon>Streptophyta</taxon>
        <taxon>Embryophyta</taxon>
        <taxon>Tracheophyta</taxon>
        <taxon>Spermatophyta</taxon>
        <taxon>Magnoliopsida</taxon>
        <taxon>eudicotyledons</taxon>
        <taxon>Gunneridae</taxon>
        <taxon>Pentapetalae</taxon>
        <taxon>rosids</taxon>
        <taxon>fabids</taxon>
        <taxon>Fabales</taxon>
        <taxon>Fabaceae</taxon>
        <taxon>Papilionoideae</taxon>
        <taxon>50 kb inversion clade</taxon>
        <taxon>NPAAA clade</taxon>
        <taxon>Hologalegina</taxon>
        <taxon>IRL clade</taxon>
        <taxon>Trifolieae</taxon>
        <taxon>Trifolium</taxon>
    </lineage>
</organism>